<dbReference type="Pfam" id="PF01453">
    <property type="entry name" value="B_lectin"/>
    <property type="match status" value="1"/>
</dbReference>
<dbReference type="PROSITE" id="PS50927">
    <property type="entry name" value="BULB_LECTIN"/>
    <property type="match status" value="1"/>
</dbReference>
<dbReference type="Pfam" id="PF00954">
    <property type="entry name" value="S_locus_glycop"/>
    <property type="match status" value="1"/>
</dbReference>
<evidence type="ECO:0000256" key="1">
    <source>
        <dbReference type="ARBA" id="ARBA00003061"/>
    </source>
</evidence>
<feature type="signal peptide" evidence="6">
    <location>
        <begin position="1"/>
        <end position="30"/>
    </location>
</feature>
<organism evidence="9 10">
    <name type="scientific">Liquidambar formosana</name>
    <name type="common">Formosan gum</name>
    <dbReference type="NCBI Taxonomy" id="63359"/>
    <lineage>
        <taxon>Eukaryota</taxon>
        <taxon>Viridiplantae</taxon>
        <taxon>Streptophyta</taxon>
        <taxon>Embryophyta</taxon>
        <taxon>Tracheophyta</taxon>
        <taxon>Spermatophyta</taxon>
        <taxon>Magnoliopsida</taxon>
        <taxon>eudicotyledons</taxon>
        <taxon>Gunneridae</taxon>
        <taxon>Pentapetalae</taxon>
        <taxon>Saxifragales</taxon>
        <taxon>Altingiaceae</taxon>
        <taxon>Liquidambar</taxon>
    </lineage>
</organism>
<dbReference type="InterPro" id="IPR003609">
    <property type="entry name" value="Pan_app"/>
</dbReference>
<evidence type="ECO:0000256" key="6">
    <source>
        <dbReference type="SAM" id="SignalP"/>
    </source>
</evidence>
<keyword evidence="5" id="KW-0812">Transmembrane</keyword>
<comment type="caution">
    <text evidence="9">The sequence shown here is derived from an EMBL/GenBank/DDBJ whole genome shotgun (WGS) entry which is preliminary data.</text>
</comment>
<keyword evidence="2 6" id="KW-0732">Signal</keyword>
<keyword evidence="4" id="KW-0325">Glycoprotein</keyword>
<evidence type="ECO:0000256" key="5">
    <source>
        <dbReference type="SAM" id="Phobius"/>
    </source>
</evidence>
<evidence type="ECO:0000313" key="10">
    <source>
        <dbReference type="Proteomes" id="UP001415857"/>
    </source>
</evidence>
<feature type="chain" id="PRO_5042976136" description="Apple domain-containing protein" evidence="6">
    <location>
        <begin position="31"/>
        <end position="493"/>
    </location>
</feature>
<name>A0AAP0S9L8_LIQFO</name>
<dbReference type="PANTHER" id="PTHR47976">
    <property type="entry name" value="G-TYPE LECTIN S-RECEPTOR-LIKE SERINE/THREONINE-PROTEIN KINASE SD2-5"/>
    <property type="match status" value="1"/>
</dbReference>
<evidence type="ECO:0008006" key="11">
    <source>
        <dbReference type="Google" id="ProtNLM"/>
    </source>
</evidence>
<dbReference type="Gene3D" id="2.90.10.10">
    <property type="entry name" value="Bulb-type lectin domain"/>
    <property type="match status" value="1"/>
</dbReference>
<protein>
    <recommendedName>
        <fullName evidence="11">Apple domain-containing protein</fullName>
    </recommendedName>
</protein>
<gene>
    <name evidence="9" type="ORF">L1049_008571</name>
</gene>
<evidence type="ECO:0000256" key="2">
    <source>
        <dbReference type="ARBA" id="ARBA00022729"/>
    </source>
</evidence>
<feature type="domain" description="Bulb-type lectin" evidence="7">
    <location>
        <begin position="44"/>
        <end position="168"/>
    </location>
</feature>
<evidence type="ECO:0000259" key="8">
    <source>
        <dbReference type="PROSITE" id="PS50948"/>
    </source>
</evidence>
<evidence type="ECO:0000313" key="9">
    <source>
        <dbReference type="EMBL" id="KAK9290402.1"/>
    </source>
</evidence>
<dbReference type="PIRSF" id="PIRSF002686">
    <property type="entry name" value="SLG"/>
    <property type="match status" value="1"/>
</dbReference>
<keyword evidence="3" id="KW-1015">Disulfide bond</keyword>
<reference evidence="9 10" key="1">
    <citation type="journal article" date="2024" name="Plant J.">
        <title>Genome sequences and population genomics reveal climatic adaptation and genomic divergence between two closely related sweetgum species.</title>
        <authorList>
            <person name="Xu W.Q."/>
            <person name="Ren C.Q."/>
            <person name="Zhang X.Y."/>
            <person name="Comes H.P."/>
            <person name="Liu X.H."/>
            <person name="Li Y.G."/>
            <person name="Kettle C.J."/>
            <person name="Jalonen R."/>
            <person name="Gaisberger H."/>
            <person name="Ma Y.Z."/>
            <person name="Qiu Y.X."/>
        </authorList>
    </citation>
    <scope>NUCLEOTIDE SEQUENCE [LARGE SCALE GENOMIC DNA]</scope>
    <source>
        <strain evidence="9">Hangzhou</strain>
    </source>
</reference>
<evidence type="ECO:0000259" key="7">
    <source>
        <dbReference type="PROSITE" id="PS50927"/>
    </source>
</evidence>
<comment type="function">
    <text evidence="1">Involved in sporophytic self-incompatibility system (the inability of flowering plants to achieve self-fertilization).</text>
</comment>
<dbReference type="InterPro" id="IPR051343">
    <property type="entry name" value="G-type_lectin_kinases/EP1-like"/>
</dbReference>
<dbReference type="AlphaFoldDB" id="A0AAP0S9L8"/>
<dbReference type="InterPro" id="IPR036426">
    <property type="entry name" value="Bulb-type_lectin_dom_sf"/>
</dbReference>
<feature type="transmembrane region" description="Helical" evidence="5">
    <location>
        <begin position="427"/>
        <end position="455"/>
    </location>
</feature>
<evidence type="ECO:0000256" key="3">
    <source>
        <dbReference type="ARBA" id="ARBA00023157"/>
    </source>
</evidence>
<feature type="domain" description="Apple" evidence="8">
    <location>
        <begin position="335"/>
        <end position="419"/>
    </location>
</feature>
<dbReference type="InterPro" id="IPR035446">
    <property type="entry name" value="SLSG/EP1"/>
</dbReference>
<evidence type="ECO:0000256" key="4">
    <source>
        <dbReference type="ARBA" id="ARBA00023180"/>
    </source>
</evidence>
<dbReference type="Pfam" id="PF00024">
    <property type="entry name" value="PAN_1"/>
    <property type="match status" value="1"/>
</dbReference>
<dbReference type="EMBL" id="JBBPBK010000002">
    <property type="protein sequence ID" value="KAK9290402.1"/>
    <property type="molecule type" value="Genomic_DNA"/>
</dbReference>
<dbReference type="InterPro" id="IPR001480">
    <property type="entry name" value="Bulb-type_lectin_dom"/>
</dbReference>
<dbReference type="SUPFAM" id="SSF51110">
    <property type="entry name" value="alpha-D-mannose-specific plant lectins"/>
    <property type="match status" value="1"/>
</dbReference>
<dbReference type="PANTHER" id="PTHR47976:SF115">
    <property type="entry name" value="RECEPTOR-LIKE SERINE_THREONINE-PROTEIN KINASE"/>
    <property type="match status" value="1"/>
</dbReference>
<accession>A0AAP0S9L8</accession>
<dbReference type="InterPro" id="IPR000858">
    <property type="entry name" value="S_locus_glycoprot_dom"/>
</dbReference>
<dbReference type="SMART" id="SM00108">
    <property type="entry name" value="B_lectin"/>
    <property type="match status" value="1"/>
</dbReference>
<dbReference type="PROSITE" id="PS50948">
    <property type="entry name" value="PAN"/>
    <property type="match status" value="1"/>
</dbReference>
<sequence length="493" mass="53949">MGRPINSVTRLRVTQLLLLSISTLYTTTWAQNKNTTATQELLSGFTATPDSSISSFQPLLTDSTGSFSLGFLRVNRTQLALSVIHVPSSDPLWVANVTPSARWSRSTRFTFNGSLVISDPSMGVFWSTNTDGDRVSLLNTSNLQIQKLSDPPTVVWQSFYFPTNALVENQNFTSTMSLVSSNGIYSMRLGDDFIGLYAEFNRDTDQIYWKHKALQAKADIVQGQGPIYARVNSNGYLGMYQTGNTPVDVQAFNSFQRPTAGFLLVRLEPDGNLKGYYWDGSKWVLDYQAIQNECELPSPCGSYGLCRPGDGCACIDNRTEYNSGGCSPAVSGDFCGGGEAQNAFSVLRRKGVELPYKELMGFETMSSEEQCEKSCEMNCSCWGAVYNNASGFCYSVDYPIQTLVGVGDETKVGYFKVRKGAGNKEEVGFGVGVGLVGGAVVVSVGLVGFGGYMFWKRKRGIRRFSEEEEGGVCPGPYKDLGSASFRSIELSNR</sequence>
<dbReference type="GO" id="GO:0048544">
    <property type="term" value="P:recognition of pollen"/>
    <property type="evidence" value="ECO:0007669"/>
    <property type="project" value="InterPro"/>
</dbReference>
<proteinExistence type="predicted"/>
<dbReference type="Proteomes" id="UP001415857">
    <property type="component" value="Unassembled WGS sequence"/>
</dbReference>
<keyword evidence="10" id="KW-1185">Reference proteome</keyword>
<keyword evidence="5" id="KW-0472">Membrane</keyword>
<keyword evidence="5" id="KW-1133">Transmembrane helix</keyword>